<dbReference type="InterPro" id="IPR045283">
    <property type="entry name" value="AT3G44326-like"/>
</dbReference>
<keyword evidence="1" id="KW-1133">Transmembrane helix</keyword>
<gene>
    <name evidence="2" type="ORF">PHJA_002733800</name>
</gene>
<name>A0A830CZP9_9LAMI</name>
<evidence type="ECO:0000256" key="1">
    <source>
        <dbReference type="SAM" id="Phobius"/>
    </source>
</evidence>
<organism evidence="2 3">
    <name type="scientific">Phtheirospermum japonicum</name>
    <dbReference type="NCBI Taxonomy" id="374723"/>
    <lineage>
        <taxon>Eukaryota</taxon>
        <taxon>Viridiplantae</taxon>
        <taxon>Streptophyta</taxon>
        <taxon>Embryophyta</taxon>
        <taxon>Tracheophyta</taxon>
        <taxon>Spermatophyta</taxon>
        <taxon>Magnoliopsida</taxon>
        <taxon>eudicotyledons</taxon>
        <taxon>Gunneridae</taxon>
        <taxon>Pentapetalae</taxon>
        <taxon>asterids</taxon>
        <taxon>lamiids</taxon>
        <taxon>Lamiales</taxon>
        <taxon>Orobanchaceae</taxon>
        <taxon>Orobanchaceae incertae sedis</taxon>
        <taxon>Phtheirospermum</taxon>
    </lineage>
</organism>
<keyword evidence="1" id="KW-0812">Transmembrane</keyword>
<dbReference type="EMBL" id="BMAC01001130">
    <property type="protein sequence ID" value="GFQ05898.1"/>
    <property type="molecule type" value="Genomic_DNA"/>
</dbReference>
<comment type="caution">
    <text evidence="2">The sequence shown here is derived from an EMBL/GenBank/DDBJ whole genome shotgun (WGS) entry which is preliminary data.</text>
</comment>
<dbReference type="PANTHER" id="PTHR33736">
    <property type="entry name" value="F-BOX PROTEIN-RELATED"/>
    <property type="match status" value="1"/>
</dbReference>
<feature type="transmembrane region" description="Helical" evidence="1">
    <location>
        <begin position="67"/>
        <end position="87"/>
    </location>
</feature>
<dbReference type="Proteomes" id="UP000653305">
    <property type="component" value="Unassembled WGS sequence"/>
</dbReference>
<keyword evidence="1" id="KW-0472">Membrane</keyword>
<evidence type="ECO:0000313" key="3">
    <source>
        <dbReference type="Proteomes" id="UP000653305"/>
    </source>
</evidence>
<accession>A0A830CZP9</accession>
<reference evidence="2" key="1">
    <citation type="submission" date="2020-07" db="EMBL/GenBank/DDBJ databases">
        <title>Ethylene signaling mediates host invasion by parasitic plants.</title>
        <authorList>
            <person name="Yoshida S."/>
        </authorList>
    </citation>
    <scope>NUCLEOTIDE SEQUENCE</scope>
    <source>
        <strain evidence="2">Okayama</strain>
    </source>
</reference>
<sequence length="91" mass="10798">MVREISMQIEDVEGKILTGLDSLRILGLAMEGQRWKIDSQAEKGIYEMFKRTKVRLRERKERRERRLDMACMAAGVSIFIGMMWMFLLSRR</sequence>
<protein>
    <submittedName>
        <fullName evidence="2">F-box protein at2g27310</fullName>
    </submittedName>
</protein>
<keyword evidence="3" id="KW-1185">Reference proteome</keyword>
<dbReference type="AlphaFoldDB" id="A0A830CZP9"/>
<proteinExistence type="predicted"/>
<evidence type="ECO:0000313" key="2">
    <source>
        <dbReference type="EMBL" id="GFQ05898.1"/>
    </source>
</evidence>
<dbReference type="PANTHER" id="PTHR33736:SF18">
    <property type="entry name" value="F-BOX DOMAIN-CONTAINING PROTEIN"/>
    <property type="match status" value="1"/>
</dbReference>